<dbReference type="KEGG" id="pavi:110755770"/>
<organism evidence="3 4">
    <name type="scientific">Prunus avium</name>
    <name type="common">Cherry</name>
    <name type="synonym">Cerasus avium</name>
    <dbReference type="NCBI Taxonomy" id="42229"/>
    <lineage>
        <taxon>Eukaryota</taxon>
        <taxon>Viridiplantae</taxon>
        <taxon>Streptophyta</taxon>
        <taxon>Embryophyta</taxon>
        <taxon>Tracheophyta</taxon>
        <taxon>Spermatophyta</taxon>
        <taxon>Magnoliopsida</taxon>
        <taxon>eudicotyledons</taxon>
        <taxon>Gunneridae</taxon>
        <taxon>Pentapetalae</taxon>
        <taxon>rosids</taxon>
        <taxon>fabids</taxon>
        <taxon>Rosales</taxon>
        <taxon>Rosaceae</taxon>
        <taxon>Amygdaloideae</taxon>
        <taxon>Amygdaleae</taxon>
        <taxon>Prunus</taxon>
    </lineage>
</organism>
<evidence type="ECO:0000256" key="2">
    <source>
        <dbReference type="ARBA" id="ARBA00023180"/>
    </source>
</evidence>
<keyword evidence="2" id="KW-0325">Glycoprotein</keyword>
<evidence type="ECO:0000313" key="4">
    <source>
        <dbReference type="RefSeq" id="XP_021812740.1"/>
    </source>
</evidence>
<dbReference type="Gene3D" id="3.40.50.1110">
    <property type="entry name" value="SGNH hydrolase"/>
    <property type="match status" value="1"/>
</dbReference>
<proteinExistence type="inferred from homology"/>
<dbReference type="PANTHER" id="PTHR22835">
    <property type="entry name" value="ZINC FINGER FYVE DOMAIN CONTAINING PROTEIN"/>
    <property type="match status" value="1"/>
</dbReference>
<dbReference type="Proteomes" id="UP000515124">
    <property type="component" value="Unplaced"/>
</dbReference>
<dbReference type="InterPro" id="IPR036514">
    <property type="entry name" value="SGNH_hydro_sf"/>
</dbReference>
<dbReference type="InterPro" id="IPR001087">
    <property type="entry name" value="GDSL"/>
</dbReference>
<reference evidence="4" key="1">
    <citation type="submission" date="2025-08" db="UniProtKB">
        <authorList>
            <consortium name="RefSeq"/>
        </authorList>
    </citation>
    <scope>IDENTIFICATION</scope>
</reference>
<accession>A0A6P5S6X1</accession>
<name>A0A6P5S6X1_PRUAV</name>
<sequence>MNECKGFRSALYTIDTGQNDLAESFFYLPQAQVIQRIPSFIAEIKAAILSLHQHGGKYFWVHNTGPLGCLPQKLAGNVDNHDCLKFLNDAAKAFNKQFHTLCEELRSQMRRAIIAYVDIYAIKYDLIANSAKYGSIPISILRAANRVPTFAAEDQSS</sequence>
<gene>
    <name evidence="4" type="primary">LOC110755770</name>
</gene>
<dbReference type="AlphaFoldDB" id="A0A6P5S6X1"/>
<dbReference type="Pfam" id="PF00657">
    <property type="entry name" value="Lipase_GDSL"/>
    <property type="match status" value="1"/>
</dbReference>
<dbReference type="PANTHER" id="PTHR22835:SF158">
    <property type="entry name" value="GDSL ESTERASE_LIPASE LIP-4-LIKE ISOFORM X1"/>
    <property type="match status" value="1"/>
</dbReference>
<dbReference type="GO" id="GO:0016788">
    <property type="term" value="F:hydrolase activity, acting on ester bonds"/>
    <property type="evidence" value="ECO:0007669"/>
    <property type="project" value="InterPro"/>
</dbReference>
<keyword evidence="3" id="KW-1185">Reference proteome</keyword>
<dbReference type="RefSeq" id="XP_021812740.1">
    <property type="nucleotide sequence ID" value="XM_021957048.1"/>
</dbReference>
<dbReference type="GeneID" id="110755770"/>
<evidence type="ECO:0000313" key="3">
    <source>
        <dbReference type="Proteomes" id="UP000515124"/>
    </source>
</evidence>
<evidence type="ECO:0000256" key="1">
    <source>
        <dbReference type="ARBA" id="ARBA00008668"/>
    </source>
</evidence>
<comment type="similarity">
    <text evidence="1">Belongs to the 'GDSL' lipolytic enzyme family.</text>
</comment>
<protein>
    <submittedName>
        <fullName evidence="4">GDSL esterase/lipase At1g09390-like</fullName>
    </submittedName>
</protein>